<protein>
    <submittedName>
        <fullName evidence="3">Site-specific recombinase</fullName>
    </submittedName>
</protein>
<dbReference type="Pfam" id="PF00589">
    <property type="entry name" value="Phage_integrase"/>
    <property type="match status" value="1"/>
</dbReference>
<dbReference type="EMBL" id="AP023349">
    <property type="protein sequence ID" value="BCJ10891.1"/>
    <property type="molecule type" value="Genomic_DNA"/>
</dbReference>
<dbReference type="PROSITE" id="PS51898">
    <property type="entry name" value="TYR_RECOMBINASE"/>
    <property type="match status" value="1"/>
</dbReference>
<dbReference type="GO" id="GO:0003677">
    <property type="term" value="F:DNA binding"/>
    <property type="evidence" value="ECO:0007669"/>
    <property type="project" value="InterPro"/>
</dbReference>
<evidence type="ECO:0000256" key="1">
    <source>
        <dbReference type="ARBA" id="ARBA00023172"/>
    </source>
</evidence>
<dbReference type="GO" id="GO:0015074">
    <property type="term" value="P:DNA integration"/>
    <property type="evidence" value="ECO:0007669"/>
    <property type="project" value="InterPro"/>
</dbReference>
<reference evidence="4" key="1">
    <citation type="submission" date="2020-08" db="EMBL/GenBank/DDBJ databases">
        <title>Complete genome sequence of Streptococcus mitis strain Nm-65.</title>
        <authorList>
            <person name="Tabata A."/>
            <person name="Ohkuni H."/>
            <person name="Nagamune H."/>
        </authorList>
    </citation>
    <scope>NUCLEOTIDE SEQUENCE [LARGE SCALE GENOMIC DNA]</scope>
    <source>
        <strain evidence="4">Nm-65</strain>
    </source>
</reference>
<dbReference type="SUPFAM" id="SSF56349">
    <property type="entry name" value="DNA breaking-rejoining enzymes"/>
    <property type="match status" value="1"/>
</dbReference>
<accession>A0A7G1IXR7</accession>
<feature type="domain" description="Tyr recombinase" evidence="2">
    <location>
        <begin position="1"/>
        <end position="103"/>
    </location>
</feature>
<evidence type="ECO:0000313" key="4">
    <source>
        <dbReference type="Proteomes" id="UP000516106"/>
    </source>
</evidence>
<dbReference type="Proteomes" id="UP000516106">
    <property type="component" value="Chromosome"/>
</dbReference>
<organism evidence="3 4">
    <name type="scientific">Streptococcus mitis</name>
    <dbReference type="NCBI Taxonomy" id="28037"/>
    <lineage>
        <taxon>Bacteria</taxon>
        <taxon>Bacillati</taxon>
        <taxon>Bacillota</taxon>
        <taxon>Bacilli</taxon>
        <taxon>Lactobacillales</taxon>
        <taxon>Streptococcaceae</taxon>
        <taxon>Streptococcus</taxon>
        <taxon>Streptococcus mitis group</taxon>
    </lineage>
</organism>
<dbReference type="Gene3D" id="1.10.443.10">
    <property type="entry name" value="Intergrase catalytic core"/>
    <property type="match status" value="1"/>
</dbReference>
<evidence type="ECO:0000313" key="3">
    <source>
        <dbReference type="EMBL" id="BCJ10891.1"/>
    </source>
</evidence>
<dbReference type="GO" id="GO:0006310">
    <property type="term" value="P:DNA recombination"/>
    <property type="evidence" value="ECO:0007669"/>
    <property type="project" value="UniProtKB-KW"/>
</dbReference>
<dbReference type="InterPro" id="IPR013762">
    <property type="entry name" value="Integrase-like_cat_sf"/>
</dbReference>
<dbReference type="AlphaFoldDB" id="A0A7G1IXR7"/>
<evidence type="ECO:0000259" key="2">
    <source>
        <dbReference type="PROSITE" id="PS51898"/>
    </source>
</evidence>
<proteinExistence type="predicted"/>
<keyword evidence="1" id="KW-0233">DNA recombination</keyword>
<sequence length="103" mass="11992">MDALKEEQDKVLYNRDELKKYDLIFCDRRYKLSTNYGLNKCLKVFLSELGIGSQTMIATAGRHIYGSYLLSKGVDIWAVSRLLRHKDIQQIIQTYGHTLKEGY</sequence>
<dbReference type="InterPro" id="IPR002104">
    <property type="entry name" value="Integrase_catalytic"/>
</dbReference>
<name>A0A7G1IXR7_STRMT</name>
<gene>
    <name evidence="3" type="ORF">SMNM65_13230</name>
</gene>
<dbReference type="InterPro" id="IPR011010">
    <property type="entry name" value="DNA_brk_join_enz"/>
</dbReference>